<dbReference type="GO" id="GO:0006355">
    <property type="term" value="P:regulation of DNA-templated transcription"/>
    <property type="evidence" value="ECO:0007669"/>
    <property type="project" value="InterPro"/>
</dbReference>
<dbReference type="AlphaFoldDB" id="F1KX36"/>
<protein>
    <submittedName>
        <fullName evidence="4">Protein AF-9</fullName>
    </submittedName>
</protein>
<dbReference type="CDD" id="cd16906">
    <property type="entry name" value="YEATS_AF-9_like"/>
    <property type="match status" value="1"/>
</dbReference>
<organism evidence="4">
    <name type="scientific">Ascaris suum</name>
    <name type="common">Pig roundworm</name>
    <name type="synonym">Ascaris lumbricoides</name>
    <dbReference type="NCBI Taxonomy" id="6253"/>
    <lineage>
        <taxon>Eukaryota</taxon>
        <taxon>Metazoa</taxon>
        <taxon>Ecdysozoa</taxon>
        <taxon>Nematoda</taxon>
        <taxon>Chromadorea</taxon>
        <taxon>Rhabditida</taxon>
        <taxon>Spirurina</taxon>
        <taxon>Ascaridomorpha</taxon>
        <taxon>Ascaridoidea</taxon>
        <taxon>Ascarididae</taxon>
        <taxon>Ascaris</taxon>
    </lineage>
</organism>
<evidence type="ECO:0000313" key="4">
    <source>
        <dbReference type="EMBL" id="ADY42440.1"/>
    </source>
</evidence>
<dbReference type="InterPro" id="IPR038704">
    <property type="entry name" value="YEAST_sf"/>
</dbReference>
<name>F1KX36_ASCSU</name>
<accession>F1KX36</accession>
<feature type="domain" description="YEATS" evidence="3">
    <location>
        <begin position="1"/>
        <end position="131"/>
    </location>
</feature>
<dbReference type="Pfam" id="PF03366">
    <property type="entry name" value="YEATS"/>
    <property type="match status" value="1"/>
</dbReference>
<dbReference type="Gene3D" id="2.60.40.1970">
    <property type="entry name" value="YEATS domain"/>
    <property type="match status" value="1"/>
</dbReference>
<dbReference type="GO" id="GO:0005634">
    <property type="term" value="C:nucleus"/>
    <property type="evidence" value="ECO:0007669"/>
    <property type="project" value="UniProtKB-SubCell"/>
</dbReference>
<dbReference type="InterPro" id="IPR055129">
    <property type="entry name" value="YEATS_dom"/>
</dbReference>
<comment type="subcellular location">
    <subcellularLocation>
        <location evidence="2">Nucleus</location>
    </subcellularLocation>
</comment>
<dbReference type="PANTHER" id="PTHR23195">
    <property type="entry name" value="YEATS DOMAIN"/>
    <property type="match status" value="1"/>
</dbReference>
<evidence type="ECO:0000256" key="2">
    <source>
        <dbReference type="PROSITE-ProRule" id="PRU00376"/>
    </source>
</evidence>
<evidence type="ECO:0000256" key="1">
    <source>
        <dbReference type="ARBA" id="ARBA00023242"/>
    </source>
</evidence>
<dbReference type="InterPro" id="IPR005033">
    <property type="entry name" value="YEATS"/>
</dbReference>
<sequence>MGVSRAVVRLRVGHSAEVLNFRTVEGYTHKWTVFVRSAGPHQFVDCSFIRKVVFVLHPDFNNCHRVVKQPPFEVTEYGFAGFRIPIYVYFSGFDKSLRILYNMELCLERRSEVELVHAAEISELPNAVFSVIARYGGSVEVDGKWSNSQPGEMPHLPANTVGTDDQWGNCMVKVVENKIVKGQDKAHEPTDKSISESKKQLEEIFEFKQDRSLPIGALASLDGFAMMREVNRSLMEIECSRERSEMVNVENTEIGKASVINSEFVSEVDESRIEVQNEFDIVMQQCDPIEPGGIVEERTLNERHSSMGDVIDEERSNKNTPKIGGESACEVRMETGKVSETSTRESKSSFRKGEAVRSVVVTLAEVKKKSFAEFGCRKRGREGRLTAVKEISVGMRNKVEMEQNSAEMLMVEARERTRQRLEEERWEENETVGKKQQPFMAGNTEKNAVVKMCAKRKKRLFDEFDSEEERVPVDKFARGSGTIASVDESSGDIQRAVTLFTGETASDWKERKKGEEDLQNALKVGTQSEHFRKGELYLEPVVHDNARENLETGVLPMSSLTPNSGLEAVEEECLVRLSDELMRMRDPRRLGAFVDAVMACDTASLRTANMTISEDGLLSFDVRGLSPSLRSRLYEICFGHR</sequence>
<proteinExistence type="evidence at transcript level"/>
<reference evidence="4" key="1">
    <citation type="journal article" date="2011" name="Genome Res.">
        <title>Deep small RNA sequencing from the nematode Ascaris reveals conservation, functional diversification, and novel developmental profiles.</title>
        <authorList>
            <person name="Wang J."/>
            <person name="Czech B."/>
            <person name="Crunk A."/>
            <person name="Wallace A."/>
            <person name="Mitreva M."/>
            <person name="Hannon G.J."/>
            <person name="Davis R.E."/>
        </authorList>
    </citation>
    <scope>NUCLEOTIDE SEQUENCE</scope>
</reference>
<keyword evidence="1 2" id="KW-0539">Nucleus</keyword>
<dbReference type="PROSITE" id="PS51037">
    <property type="entry name" value="YEATS"/>
    <property type="match status" value="1"/>
</dbReference>
<dbReference type="EMBL" id="JI167341">
    <property type="protein sequence ID" value="ADY42440.1"/>
    <property type="molecule type" value="mRNA"/>
</dbReference>
<evidence type="ECO:0000259" key="3">
    <source>
        <dbReference type="PROSITE" id="PS51037"/>
    </source>
</evidence>